<keyword evidence="1" id="KW-0472">Membrane</keyword>
<sequence>MIEQCFKQKSSFRTIRIILFSLSMLFAYATNGYAQNMVRGVVTDVTGDPLPGVSVVVKGTTTGTTTDIDGRYSINVPSTGTLIFSYIGMAKHEVKTQGQTTINVSLSEDVSSLNEVVVVGYGTQKKVHLTGSVASASSKEILKTTASNISQALVGKLPGLVSQQSTGQPGADDVSFLVRGYSSYNGTSTPLVLVDGVEREMARIDASDIESVTILKDASSCAVYGMKGANGVILITTKQGTEGKPVITYRGSVTFNHATNLPKMMNGTQYMQYYNLARQLDNIANGLEPGEGFFTDEEIAATYNGDPTDGYENTDWTSPIYKTTMMHQHNLSVSGGTDKTKYFISGGFLRHNGIIKDHKNQRGNFRSNITTEINRNLNVQLNIAGNIQDYYRPGGYTYENQKGYNLFHLMLYSLPYVPQEYNGYPTSGYRQSGSAANAVYGSANSGFEKARNIRLETSAKIEYSFPFLKGLKASMFASWDYYDGDGKTFTYAYDLMAFTPADKNNANKGNGYSLVKSANLSPEGNMYVGNNKRQKVMLRPSISYNNKIGLHDIGALFLYEQKKENSSSLSGSRKDFDIFDLPELNFGDAATAIINGSSGKSAYAGYVGRLNYAYDNKYLVEASFRYDGSYLFAEGQRWGFFPSVSLGWVASEEDFFKDLLPKIDYFKLRGSVGILGNDNVDPFLYRKLYELNGNNVAFGTSPSSQGTLSNKVAYPMTDLTWEKCRTINLGFEMNAWNGLLGVEFDVFYKYTYDILQNITSIYPASLGGHVPTRMNDGTFDNKGFELILKHRNQIGDFNYSLTGNLTYAHNRILSKRQADGTLPWQSTLGSSIGDVWGLKSMGLYQTQEELDNAPKPIGTKPRLGDIRYMDINGDGQINSQDQVKIARNSRPELMFALMADANYKGFDLSIQLQGAALCDKMLQQNWYNLNGVTDQTPLTKPFYAGVDNAPLYLVENSWRPDNINAEYPRLSISPGTNNAQISDYWKRNGAYLRLKNVVLGYTFPKQWMSKLGVGSLRIYASGQNLLTFTEFKYLDPESANVITGYYPQQRTFSVGVDVSF</sequence>
<dbReference type="AlphaFoldDB" id="A0A1C7GV59"/>
<dbReference type="KEGG" id="bcae:A4V03_00130"/>
<dbReference type="NCBIfam" id="TIGR04056">
    <property type="entry name" value="OMP_RagA_SusC"/>
    <property type="match status" value="1"/>
</dbReference>
<keyword evidence="1" id="KW-1134">Transmembrane beta strand</keyword>
<evidence type="ECO:0000256" key="1">
    <source>
        <dbReference type="PROSITE-ProRule" id="PRU01360"/>
    </source>
</evidence>
<evidence type="ECO:0000313" key="2">
    <source>
        <dbReference type="EMBL" id="ANU56173.1"/>
    </source>
</evidence>
<proteinExistence type="inferred from homology"/>
<dbReference type="Pfam" id="PF07715">
    <property type="entry name" value="Plug"/>
    <property type="match status" value="1"/>
</dbReference>
<dbReference type="InterPro" id="IPR023996">
    <property type="entry name" value="TonB-dep_OMP_SusC/RagA"/>
</dbReference>
<organism evidence="2 3">
    <name type="scientific">Bacteroides caecimuris</name>
    <dbReference type="NCBI Taxonomy" id="1796613"/>
    <lineage>
        <taxon>Bacteria</taxon>
        <taxon>Pseudomonadati</taxon>
        <taxon>Bacteroidota</taxon>
        <taxon>Bacteroidia</taxon>
        <taxon>Bacteroidales</taxon>
        <taxon>Bacteroidaceae</taxon>
        <taxon>Bacteroides</taxon>
    </lineage>
</organism>
<dbReference type="InterPro" id="IPR023997">
    <property type="entry name" value="TonB-dep_OMP_SusC/RagA_CS"/>
</dbReference>
<dbReference type="Gene3D" id="2.170.130.10">
    <property type="entry name" value="TonB-dependent receptor, plug domain"/>
    <property type="match status" value="1"/>
</dbReference>
<dbReference type="InterPro" id="IPR037066">
    <property type="entry name" value="Plug_dom_sf"/>
</dbReference>
<protein>
    <submittedName>
        <fullName evidence="2">SusC/RagA family TonB-linked outer membrane protein</fullName>
    </submittedName>
</protein>
<dbReference type="FunFam" id="2.60.40.1120:FF:000003">
    <property type="entry name" value="Outer membrane protein Omp121"/>
    <property type="match status" value="1"/>
</dbReference>
<name>A0A1C7GV59_9BACE</name>
<dbReference type="OrthoDB" id="9768177at2"/>
<comment type="similarity">
    <text evidence="1">Belongs to the TonB-dependent receptor family.</text>
</comment>
<dbReference type="NCBIfam" id="TIGR04057">
    <property type="entry name" value="SusC_RagA_signa"/>
    <property type="match status" value="1"/>
</dbReference>
<dbReference type="SUPFAM" id="SSF56935">
    <property type="entry name" value="Porins"/>
    <property type="match status" value="1"/>
</dbReference>
<dbReference type="Proteomes" id="UP000092631">
    <property type="component" value="Chromosome"/>
</dbReference>
<dbReference type="RefSeq" id="WP_065537478.1">
    <property type="nucleotide sequence ID" value="NZ_CARILY010000059.1"/>
</dbReference>
<keyword evidence="1" id="KW-0998">Cell outer membrane</keyword>
<keyword evidence="1" id="KW-0812">Transmembrane</keyword>
<gene>
    <name evidence="2" type="ORF">A4V03_00130</name>
</gene>
<evidence type="ECO:0000313" key="3">
    <source>
        <dbReference type="Proteomes" id="UP000092631"/>
    </source>
</evidence>
<dbReference type="InterPro" id="IPR012910">
    <property type="entry name" value="Plug_dom"/>
</dbReference>
<dbReference type="SUPFAM" id="SSF49464">
    <property type="entry name" value="Carboxypeptidase regulatory domain-like"/>
    <property type="match status" value="1"/>
</dbReference>
<dbReference type="FunFam" id="2.170.130.10:FF:000003">
    <property type="entry name" value="SusC/RagA family TonB-linked outer membrane protein"/>
    <property type="match status" value="1"/>
</dbReference>
<dbReference type="Gene3D" id="2.60.40.1120">
    <property type="entry name" value="Carboxypeptidase-like, regulatory domain"/>
    <property type="match status" value="1"/>
</dbReference>
<accession>A0A1C7GV59</accession>
<keyword evidence="3" id="KW-1185">Reference proteome</keyword>
<dbReference type="PROSITE" id="PS52016">
    <property type="entry name" value="TONB_DEPENDENT_REC_3"/>
    <property type="match status" value="1"/>
</dbReference>
<comment type="subcellular location">
    <subcellularLocation>
        <location evidence="1">Cell outer membrane</location>
        <topology evidence="1">Multi-pass membrane protein</topology>
    </subcellularLocation>
</comment>
<dbReference type="Pfam" id="PF13715">
    <property type="entry name" value="CarbopepD_reg_2"/>
    <property type="match status" value="1"/>
</dbReference>
<dbReference type="InterPro" id="IPR008969">
    <property type="entry name" value="CarboxyPept-like_regulatory"/>
</dbReference>
<dbReference type="GO" id="GO:0009279">
    <property type="term" value="C:cell outer membrane"/>
    <property type="evidence" value="ECO:0007669"/>
    <property type="project" value="UniProtKB-SubCell"/>
</dbReference>
<dbReference type="GeneID" id="82185540"/>
<keyword evidence="1" id="KW-0813">Transport</keyword>
<dbReference type="InterPro" id="IPR039426">
    <property type="entry name" value="TonB-dep_rcpt-like"/>
</dbReference>
<dbReference type="EMBL" id="CP015401">
    <property type="protein sequence ID" value="ANU56173.1"/>
    <property type="molecule type" value="Genomic_DNA"/>
</dbReference>
<reference evidence="3" key="1">
    <citation type="submission" date="2016-04" db="EMBL/GenBank/DDBJ databases">
        <title>Complete Genome Sequences of Twelve Strains of a Stable Defined Moderately Diverse Mouse Microbiota 2 (sDMDMm2).</title>
        <authorList>
            <person name="Uchimura Y."/>
            <person name="Wyss M."/>
            <person name="Brugiroux S."/>
            <person name="Limenitakis J.P."/>
            <person name="Stecher B."/>
            <person name="McCoy K.D."/>
            <person name="Macpherson A.J."/>
        </authorList>
    </citation>
    <scope>NUCLEOTIDE SEQUENCE [LARGE SCALE GENOMIC DNA]</scope>
    <source>
        <strain evidence="3">I48</strain>
    </source>
</reference>